<comment type="caution">
    <text evidence="1">The sequence shown here is derived from an EMBL/GenBank/DDBJ whole genome shotgun (WGS) entry which is preliminary data.</text>
</comment>
<dbReference type="EMBL" id="NNAY01000241">
    <property type="protein sequence ID" value="OXU29773.1"/>
    <property type="molecule type" value="Genomic_DNA"/>
</dbReference>
<dbReference type="Proteomes" id="UP000215335">
    <property type="component" value="Unassembled WGS sequence"/>
</dbReference>
<protein>
    <submittedName>
        <fullName evidence="1">Uncharacterized protein</fullName>
    </submittedName>
</protein>
<sequence length="85" mass="9527">MECLFIAYLVLHRQGRPLLPEPNERPHDQHQVLLVAQPAGALLQDVRGVRQVPGERQKVSNAYRFSPPPAWKRGRVGLAISGEPL</sequence>
<dbReference type="AlphaFoldDB" id="A0A232FGT6"/>
<gene>
    <name evidence="1" type="ORF">TSAR_015986</name>
</gene>
<accession>A0A232FGT6</accession>
<proteinExistence type="predicted"/>
<name>A0A232FGT6_9HYME</name>
<reference evidence="1 2" key="1">
    <citation type="journal article" date="2017" name="Curr. Biol.">
        <title>The Evolution of Venom by Co-option of Single-Copy Genes.</title>
        <authorList>
            <person name="Martinson E.O."/>
            <person name="Mrinalini"/>
            <person name="Kelkar Y.D."/>
            <person name="Chang C.H."/>
            <person name="Werren J.H."/>
        </authorList>
    </citation>
    <scope>NUCLEOTIDE SEQUENCE [LARGE SCALE GENOMIC DNA]</scope>
    <source>
        <strain evidence="1 2">Alberta</strain>
        <tissue evidence="1">Whole body</tissue>
    </source>
</reference>
<keyword evidence="2" id="KW-1185">Reference proteome</keyword>
<organism evidence="1 2">
    <name type="scientific">Trichomalopsis sarcophagae</name>
    <dbReference type="NCBI Taxonomy" id="543379"/>
    <lineage>
        <taxon>Eukaryota</taxon>
        <taxon>Metazoa</taxon>
        <taxon>Ecdysozoa</taxon>
        <taxon>Arthropoda</taxon>
        <taxon>Hexapoda</taxon>
        <taxon>Insecta</taxon>
        <taxon>Pterygota</taxon>
        <taxon>Neoptera</taxon>
        <taxon>Endopterygota</taxon>
        <taxon>Hymenoptera</taxon>
        <taxon>Apocrita</taxon>
        <taxon>Proctotrupomorpha</taxon>
        <taxon>Chalcidoidea</taxon>
        <taxon>Pteromalidae</taxon>
        <taxon>Pteromalinae</taxon>
        <taxon>Trichomalopsis</taxon>
    </lineage>
</organism>
<evidence type="ECO:0000313" key="2">
    <source>
        <dbReference type="Proteomes" id="UP000215335"/>
    </source>
</evidence>
<evidence type="ECO:0000313" key="1">
    <source>
        <dbReference type="EMBL" id="OXU29773.1"/>
    </source>
</evidence>